<dbReference type="Pfam" id="PF07980">
    <property type="entry name" value="SusD_RagB"/>
    <property type="match status" value="1"/>
</dbReference>
<dbReference type="Proteomes" id="UP000813018">
    <property type="component" value="Unassembled WGS sequence"/>
</dbReference>
<keyword evidence="9" id="KW-1185">Reference proteome</keyword>
<reference evidence="8 9" key="1">
    <citation type="journal article" date="2016" name="Int. J. Syst. Evol. Microbiol.">
        <title>Pontibacter aydingkolensis sp. nov., isolated from soil of a salt lake.</title>
        <authorList>
            <person name="Osman G."/>
            <person name="Zhang T."/>
            <person name="Lou K."/>
            <person name="Gao Y."/>
            <person name="Chang W."/>
            <person name="Lin Q."/>
            <person name="Yang H.M."/>
            <person name="Huo X.D."/>
            <person name="Wang N."/>
        </authorList>
    </citation>
    <scope>NUCLEOTIDE SEQUENCE [LARGE SCALE GENOMIC DNA]</scope>
    <source>
        <strain evidence="8 9">KACC 19255</strain>
    </source>
</reference>
<evidence type="ECO:0000313" key="9">
    <source>
        <dbReference type="Proteomes" id="UP000813018"/>
    </source>
</evidence>
<dbReference type="Gene3D" id="1.25.40.390">
    <property type="match status" value="1"/>
</dbReference>
<evidence type="ECO:0000313" key="8">
    <source>
        <dbReference type="EMBL" id="MBW7465813.1"/>
    </source>
</evidence>
<feature type="domain" description="RagB/SusD" evidence="6">
    <location>
        <begin position="328"/>
        <end position="503"/>
    </location>
</feature>
<keyword evidence="3" id="KW-0732">Signal</keyword>
<dbReference type="InterPro" id="IPR012944">
    <property type="entry name" value="SusD_RagB_dom"/>
</dbReference>
<evidence type="ECO:0000259" key="7">
    <source>
        <dbReference type="Pfam" id="PF14322"/>
    </source>
</evidence>
<evidence type="ECO:0000256" key="4">
    <source>
        <dbReference type="ARBA" id="ARBA00023136"/>
    </source>
</evidence>
<evidence type="ECO:0000259" key="6">
    <source>
        <dbReference type="Pfam" id="PF07980"/>
    </source>
</evidence>
<comment type="subcellular location">
    <subcellularLocation>
        <location evidence="1">Cell outer membrane</location>
    </subcellularLocation>
</comment>
<dbReference type="EMBL" id="JAHYXK010000001">
    <property type="protein sequence ID" value="MBW7465813.1"/>
    <property type="molecule type" value="Genomic_DNA"/>
</dbReference>
<sequence length="505" mass="56822">MKKNLYIIGAALLTFFVSGCEKEFLDKQPTQYLTPEQIAEAAKTDPGLLNGQIAGLYSTMYNTGTGGTTGHDDFGQKGYDIYSDMLASDMALAGTNYGWYTGVARYQASSDYTLNAVYMPWRYYYRVIYAANNVIDALGGTDAVQTEPLQRHIMGQAKAMRGYAYFYLTQFYSAGYGTGQEKILPIYTDSKQPNQPKSTTEEVYNLMIDDLTEAVDYLVDFNRLTKDQVDATVAKGLLSYALAARGTTEDLNRVVALTNEVINGSAYRITNENELYGKIVDGVLVNPESGFNNVATPSWMWGVDLTLANRLNLVSWWGQVDYYTYSYAWAGDPKTMDRNLQNSIGAKDLRRKQFHSTGRPLYKFFDPARKIGGQRQVTTDYVYMRIEEMILMNAEAKARLGDDAGAKEMLKKLMVERIEEDGYEAYETYLSGLNGQALKDEIFLQTRIELWGEGKAYLALKRNKQSVTRGANHLFFAGDTFSWDSDEMTFPIPQAEVLNNPVLND</sequence>
<organism evidence="8 9">
    <name type="scientific">Pontibacter aydingkolensis</name>
    <dbReference type="NCBI Taxonomy" id="1911536"/>
    <lineage>
        <taxon>Bacteria</taxon>
        <taxon>Pseudomonadati</taxon>
        <taxon>Bacteroidota</taxon>
        <taxon>Cytophagia</taxon>
        <taxon>Cytophagales</taxon>
        <taxon>Hymenobacteraceae</taxon>
        <taxon>Pontibacter</taxon>
    </lineage>
</organism>
<evidence type="ECO:0000256" key="3">
    <source>
        <dbReference type="ARBA" id="ARBA00022729"/>
    </source>
</evidence>
<dbReference type="InterPro" id="IPR011990">
    <property type="entry name" value="TPR-like_helical_dom_sf"/>
</dbReference>
<comment type="similarity">
    <text evidence="2">Belongs to the SusD family.</text>
</comment>
<gene>
    <name evidence="8" type="ORF">K0O23_01945</name>
</gene>
<proteinExistence type="inferred from homology"/>
<keyword evidence="4" id="KW-0472">Membrane</keyword>
<comment type="caution">
    <text evidence="8">The sequence shown here is derived from an EMBL/GenBank/DDBJ whole genome shotgun (WGS) entry which is preliminary data.</text>
</comment>
<protein>
    <submittedName>
        <fullName evidence="8">RagB/SusD family nutrient uptake outer membrane protein</fullName>
    </submittedName>
</protein>
<dbReference type="SUPFAM" id="SSF48452">
    <property type="entry name" value="TPR-like"/>
    <property type="match status" value="1"/>
</dbReference>
<dbReference type="Pfam" id="PF14322">
    <property type="entry name" value="SusD-like_3"/>
    <property type="match status" value="1"/>
</dbReference>
<evidence type="ECO:0000256" key="2">
    <source>
        <dbReference type="ARBA" id="ARBA00006275"/>
    </source>
</evidence>
<keyword evidence="5" id="KW-0998">Cell outer membrane</keyword>
<evidence type="ECO:0000256" key="5">
    <source>
        <dbReference type="ARBA" id="ARBA00023237"/>
    </source>
</evidence>
<accession>A0ABS7CPQ8</accession>
<dbReference type="InterPro" id="IPR033985">
    <property type="entry name" value="SusD-like_N"/>
</dbReference>
<feature type="domain" description="SusD-like N-terminal" evidence="7">
    <location>
        <begin position="109"/>
        <end position="220"/>
    </location>
</feature>
<evidence type="ECO:0000256" key="1">
    <source>
        <dbReference type="ARBA" id="ARBA00004442"/>
    </source>
</evidence>
<dbReference type="RefSeq" id="WP_219875689.1">
    <property type="nucleotide sequence ID" value="NZ_JAHYXK010000001.1"/>
</dbReference>
<name>A0ABS7CPQ8_9BACT</name>
<dbReference type="PROSITE" id="PS51257">
    <property type="entry name" value="PROKAR_LIPOPROTEIN"/>
    <property type="match status" value="1"/>
</dbReference>